<evidence type="ECO:0000313" key="3">
    <source>
        <dbReference type="Proteomes" id="UP000199021"/>
    </source>
</evidence>
<dbReference type="OrthoDB" id="9801766at2"/>
<feature type="active site" description="Proton acceptor" evidence="1">
    <location>
        <position position="187"/>
    </location>
</feature>
<accession>A0A1H9HP66</accession>
<dbReference type="Pfam" id="PF00302">
    <property type="entry name" value="CAT"/>
    <property type="match status" value="1"/>
</dbReference>
<dbReference type="Gene3D" id="3.30.559.10">
    <property type="entry name" value="Chloramphenicol acetyltransferase-like domain"/>
    <property type="match status" value="1"/>
</dbReference>
<dbReference type="GO" id="GO:0008811">
    <property type="term" value="F:chloramphenicol O-acetyltransferase activity"/>
    <property type="evidence" value="ECO:0007669"/>
    <property type="project" value="InterPro"/>
</dbReference>
<dbReference type="PANTHER" id="PTHR38474">
    <property type="entry name" value="SLR0299 PROTEIN"/>
    <property type="match status" value="1"/>
</dbReference>
<proteinExistence type="predicted"/>
<dbReference type="PANTHER" id="PTHR38474:SF1">
    <property type="entry name" value="SLR0299 PROTEIN"/>
    <property type="match status" value="1"/>
</dbReference>
<protein>
    <submittedName>
        <fullName evidence="2">Chloramphenicol O-acetyltransferase type A</fullName>
    </submittedName>
</protein>
<dbReference type="Proteomes" id="UP000199021">
    <property type="component" value="Unassembled WGS sequence"/>
</dbReference>
<reference evidence="3" key="1">
    <citation type="submission" date="2016-10" db="EMBL/GenBank/DDBJ databases">
        <authorList>
            <person name="Varghese N."/>
            <person name="Submissions S."/>
        </authorList>
    </citation>
    <scope>NUCLEOTIDE SEQUENCE [LARGE SCALE GENOMIC DNA]</scope>
    <source>
        <strain evidence="3">DSM 24740</strain>
    </source>
</reference>
<dbReference type="InParanoid" id="A0A1H9HP66"/>
<sequence>MKKISFEDPHRRLHFDFFRNMDSPHFGITADVDITIFLDCVRRSPGLRFTPAIVYLITQTALEISPFCWRIRGEEVVAHDNLKPSFTVPTAASSVFSFCTVPYLQDPTDFHTLAEETIEAMKENPSFEDEPGADDYLFLSAFPWASFTSITHAMNHSPADSIPRITWGKYYKRDQKVFLPLGVQAHHALVDGSDIGRYYQLLEQKLKDSENIFDKFL</sequence>
<dbReference type="InterPro" id="IPR023213">
    <property type="entry name" value="CAT-like_dom_sf"/>
</dbReference>
<dbReference type="SUPFAM" id="SSF52777">
    <property type="entry name" value="CoA-dependent acyltransferases"/>
    <property type="match status" value="1"/>
</dbReference>
<dbReference type="RefSeq" id="WP_090169024.1">
    <property type="nucleotide sequence ID" value="NZ_FOFB01000013.1"/>
</dbReference>
<dbReference type="PIRSF" id="PIRSF000440">
    <property type="entry name" value="CAT"/>
    <property type="match status" value="1"/>
</dbReference>
<dbReference type="AlphaFoldDB" id="A0A1H9HP66"/>
<dbReference type="InterPro" id="IPR001707">
    <property type="entry name" value="Cmp_AcTrfase"/>
</dbReference>
<evidence type="ECO:0000256" key="1">
    <source>
        <dbReference type="PIRSR" id="PIRSR000440-1"/>
    </source>
</evidence>
<dbReference type="EMBL" id="FOFB01000013">
    <property type="protein sequence ID" value="SEQ64131.1"/>
    <property type="molecule type" value="Genomic_DNA"/>
</dbReference>
<keyword evidence="3" id="KW-1185">Reference proteome</keyword>
<evidence type="ECO:0000313" key="2">
    <source>
        <dbReference type="EMBL" id="SEQ64131.1"/>
    </source>
</evidence>
<dbReference type="SMART" id="SM01059">
    <property type="entry name" value="CAT"/>
    <property type="match status" value="1"/>
</dbReference>
<name>A0A1H9HP66_9BACT</name>
<keyword evidence="2" id="KW-0808">Transferase</keyword>
<gene>
    <name evidence="2" type="ORF">SAMN05444359_11335</name>
</gene>
<organism evidence="2 3">
    <name type="scientific">Neolewinella agarilytica</name>
    <dbReference type="NCBI Taxonomy" id="478744"/>
    <lineage>
        <taxon>Bacteria</taxon>
        <taxon>Pseudomonadati</taxon>
        <taxon>Bacteroidota</taxon>
        <taxon>Saprospiria</taxon>
        <taxon>Saprospirales</taxon>
        <taxon>Lewinellaceae</taxon>
        <taxon>Neolewinella</taxon>
    </lineage>
</organism>